<sequence>MNLLKKWLNTEPYLIVLLIVLTPIGGEFKFYPFEDSFRVSFGTVVFFFILLQMKRFPAWASGIIAGISVFVFRVLLDTAVTGHLPLEEAVSLRFPSLLYYVVYGTLFFF</sequence>
<feature type="transmembrane region" description="Helical" evidence="1">
    <location>
        <begin position="12"/>
        <end position="30"/>
    </location>
</feature>
<feature type="transmembrane region" description="Helical" evidence="1">
    <location>
        <begin position="58"/>
        <end position="76"/>
    </location>
</feature>
<evidence type="ECO:0000256" key="1">
    <source>
        <dbReference type="SAM" id="Phobius"/>
    </source>
</evidence>
<proteinExistence type="predicted"/>
<gene>
    <name evidence="2" type="ORF">BsIDN1_59130</name>
</gene>
<keyword evidence="1" id="KW-0472">Membrane</keyword>
<reference evidence="2 3" key="1">
    <citation type="submission" date="2019-12" db="EMBL/GenBank/DDBJ databases">
        <title>Full genome sequence of a Bacillus safensis strain isolated from commercially available natto in Indonesia.</title>
        <authorList>
            <person name="Yoshida M."/>
            <person name="Uomi M."/>
            <person name="Waturangi D."/>
            <person name="Ekaputri J.J."/>
            <person name="Setiamarga D.H.E."/>
        </authorList>
    </citation>
    <scope>NUCLEOTIDE SEQUENCE [LARGE SCALE GENOMIC DNA]</scope>
    <source>
        <strain evidence="2 3">IDN1</strain>
    </source>
</reference>
<feature type="transmembrane region" description="Helical" evidence="1">
    <location>
        <begin position="91"/>
        <end position="108"/>
    </location>
</feature>
<dbReference type="AlphaFoldDB" id="A0A5S9MHM8"/>
<dbReference type="Proteomes" id="UP000464658">
    <property type="component" value="Chromosome"/>
</dbReference>
<accession>A0A5S9MHM8</accession>
<name>A0A5S9MHM8_BACIA</name>
<organism evidence="2 3">
    <name type="scientific">Bacillus safensis</name>
    <dbReference type="NCBI Taxonomy" id="561879"/>
    <lineage>
        <taxon>Bacteria</taxon>
        <taxon>Bacillati</taxon>
        <taxon>Bacillota</taxon>
        <taxon>Bacilli</taxon>
        <taxon>Bacillales</taxon>
        <taxon>Bacillaceae</taxon>
        <taxon>Bacillus</taxon>
    </lineage>
</organism>
<keyword evidence="1" id="KW-0812">Transmembrane</keyword>
<dbReference type="EMBL" id="AP021906">
    <property type="protein sequence ID" value="BBP92295.1"/>
    <property type="molecule type" value="Genomic_DNA"/>
</dbReference>
<evidence type="ECO:0000313" key="2">
    <source>
        <dbReference type="EMBL" id="BBP92295.1"/>
    </source>
</evidence>
<feature type="transmembrane region" description="Helical" evidence="1">
    <location>
        <begin position="36"/>
        <end position="51"/>
    </location>
</feature>
<keyword evidence="1" id="KW-1133">Transmembrane helix</keyword>
<evidence type="ECO:0000313" key="3">
    <source>
        <dbReference type="Proteomes" id="UP000464658"/>
    </source>
</evidence>
<protein>
    <submittedName>
        <fullName evidence="2">Uncharacterized protein</fullName>
    </submittedName>
</protein>